<organism evidence="6 7">
    <name type="scientific">Phyllobacterium endophyticum</name>
    <dbReference type="NCBI Taxonomy" id="1149773"/>
    <lineage>
        <taxon>Bacteria</taxon>
        <taxon>Pseudomonadati</taxon>
        <taxon>Pseudomonadota</taxon>
        <taxon>Alphaproteobacteria</taxon>
        <taxon>Hyphomicrobiales</taxon>
        <taxon>Phyllobacteriaceae</taxon>
        <taxon>Phyllobacterium</taxon>
    </lineage>
</organism>
<feature type="domain" description="HTH rpiR-type" evidence="4">
    <location>
        <begin position="22"/>
        <end position="98"/>
    </location>
</feature>
<dbReference type="Pfam" id="PF01380">
    <property type="entry name" value="SIS"/>
    <property type="match status" value="1"/>
</dbReference>
<dbReference type="RefSeq" id="WP_106714648.1">
    <property type="nucleotide sequence ID" value="NZ_JACHXT010000002.1"/>
</dbReference>
<dbReference type="PROSITE" id="PS51071">
    <property type="entry name" value="HTH_RPIR"/>
    <property type="match status" value="1"/>
</dbReference>
<dbReference type="CDD" id="cd05013">
    <property type="entry name" value="SIS_RpiR"/>
    <property type="match status" value="1"/>
</dbReference>
<sequence length="303" mass="32920">MRREATGTETGASADLRNAGGRNIIEIIRMTRAALRKSDRKVADIVLHDPQRILKATVGETATLAQVSQPTVLRFATAIGCKGFRDFKIRLAQSLALGTPATHSVLLGTDEPETVAEKIFDYTMTSLDWARSHLDKAAMLKAIDLLAKARTIEFFGFGASGIVARDAQQKFPLFGVPCGAQLDSHQQIMVASMMKEGDVAFVISNTGTTRSIMEIARIARENGAAVICLTGSDSPLASCCDVALIVETLENTNMYTPTISRIAALVVIDVLSTSVAMRRPVEDQARIHNMKRQLSDMRKDQPT</sequence>
<evidence type="ECO:0000256" key="3">
    <source>
        <dbReference type="ARBA" id="ARBA00023163"/>
    </source>
</evidence>
<dbReference type="InterPro" id="IPR036388">
    <property type="entry name" value="WH-like_DNA-bd_sf"/>
</dbReference>
<reference evidence="7" key="1">
    <citation type="submission" date="2017-11" db="EMBL/GenBank/DDBJ databases">
        <authorList>
            <person name="Kuznetsova I."/>
            <person name="Sazanova A."/>
            <person name="Chirak E."/>
            <person name="Safronova V."/>
            <person name="Willems A."/>
        </authorList>
    </citation>
    <scope>NUCLEOTIDE SEQUENCE [LARGE SCALE GENOMIC DNA]</scope>
    <source>
        <strain evidence="7">PEPV15</strain>
    </source>
</reference>
<dbReference type="GO" id="GO:0003700">
    <property type="term" value="F:DNA-binding transcription factor activity"/>
    <property type="evidence" value="ECO:0007669"/>
    <property type="project" value="InterPro"/>
</dbReference>
<dbReference type="PANTHER" id="PTHR30514:SF1">
    <property type="entry name" value="HTH-TYPE TRANSCRIPTIONAL REGULATOR HEXR-RELATED"/>
    <property type="match status" value="1"/>
</dbReference>
<evidence type="ECO:0000259" key="4">
    <source>
        <dbReference type="PROSITE" id="PS51071"/>
    </source>
</evidence>
<dbReference type="Gene3D" id="1.10.10.10">
    <property type="entry name" value="Winged helix-like DNA-binding domain superfamily/Winged helix DNA-binding domain"/>
    <property type="match status" value="1"/>
</dbReference>
<keyword evidence="7" id="KW-1185">Reference proteome</keyword>
<dbReference type="PANTHER" id="PTHR30514">
    <property type="entry name" value="GLUCOKINASE"/>
    <property type="match status" value="1"/>
</dbReference>
<dbReference type="EMBL" id="PGGN01000001">
    <property type="protein sequence ID" value="PSH59352.1"/>
    <property type="molecule type" value="Genomic_DNA"/>
</dbReference>
<dbReference type="InterPro" id="IPR046348">
    <property type="entry name" value="SIS_dom_sf"/>
</dbReference>
<dbReference type="InterPro" id="IPR035472">
    <property type="entry name" value="RpiR-like_SIS"/>
</dbReference>
<name>A0A2P7AYQ9_9HYPH</name>
<proteinExistence type="predicted"/>
<dbReference type="OrthoDB" id="8582409at2"/>
<keyword evidence="1" id="KW-0805">Transcription regulation</keyword>
<dbReference type="InterPro" id="IPR047640">
    <property type="entry name" value="RpiR-like"/>
</dbReference>
<evidence type="ECO:0000259" key="5">
    <source>
        <dbReference type="PROSITE" id="PS51464"/>
    </source>
</evidence>
<feature type="domain" description="SIS" evidence="5">
    <location>
        <begin position="142"/>
        <end position="281"/>
    </location>
</feature>
<dbReference type="Pfam" id="PF01418">
    <property type="entry name" value="HTH_6"/>
    <property type="match status" value="1"/>
</dbReference>
<dbReference type="SUPFAM" id="SSF53697">
    <property type="entry name" value="SIS domain"/>
    <property type="match status" value="1"/>
</dbReference>
<dbReference type="SUPFAM" id="SSF46689">
    <property type="entry name" value="Homeodomain-like"/>
    <property type="match status" value="1"/>
</dbReference>
<keyword evidence="2" id="KW-0238">DNA-binding</keyword>
<accession>A0A2P7AYQ9</accession>
<dbReference type="Gene3D" id="3.40.50.10490">
    <property type="entry name" value="Glucose-6-phosphate isomerase like protein, domain 1"/>
    <property type="match status" value="1"/>
</dbReference>
<evidence type="ECO:0000313" key="7">
    <source>
        <dbReference type="Proteomes" id="UP000241158"/>
    </source>
</evidence>
<gene>
    <name evidence="6" type="ORF">CU100_00680</name>
</gene>
<evidence type="ECO:0000256" key="1">
    <source>
        <dbReference type="ARBA" id="ARBA00023015"/>
    </source>
</evidence>
<dbReference type="InterPro" id="IPR000281">
    <property type="entry name" value="HTH_RpiR"/>
</dbReference>
<evidence type="ECO:0000313" key="6">
    <source>
        <dbReference type="EMBL" id="PSH59352.1"/>
    </source>
</evidence>
<dbReference type="GO" id="GO:0003677">
    <property type="term" value="F:DNA binding"/>
    <property type="evidence" value="ECO:0007669"/>
    <property type="project" value="UniProtKB-KW"/>
</dbReference>
<keyword evidence="3" id="KW-0804">Transcription</keyword>
<dbReference type="PROSITE" id="PS51464">
    <property type="entry name" value="SIS"/>
    <property type="match status" value="1"/>
</dbReference>
<dbReference type="AlphaFoldDB" id="A0A2P7AYQ9"/>
<dbReference type="InterPro" id="IPR009057">
    <property type="entry name" value="Homeodomain-like_sf"/>
</dbReference>
<dbReference type="GO" id="GO:1901135">
    <property type="term" value="P:carbohydrate derivative metabolic process"/>
    <property type="evidence" value="ECO:0007669"/>
    <property type="project" value="InterPro"/>
</dbReference>
<comment type="caution">
    <text evidence="6">The sequence shown here is derived from an EMBL/GenBank/DDBJ whole genome shotgun (WGS) entry which is preliminary data.</text>
</comment>
<dbReference type="InterPro" id="IPR001347">
    <property type="entry name" value="SIS_dom"/>
</dbReference>
<evidence type="ECO:0000256" key="2">
    <source>
        <dbReference type="ARBA" id="ARBA00023125"/>
    </source>
</evidence>
<dbReference type="GO" id="GO:0097367">
    <property type="term" value="F:carbohydrate derivative binding"/>
    <property type="evidence" value="ECO:0007669"/>
    <property type="project" value="InterPro"/>
</dbReference>
<dbReference type="Proteomes" id="UP000241158">
    <property type="component" value="Unassembled WGS sequence"/>
</dbReference>
<protein>
    <submittedName>
        <fullName evidence="6">MurR/RpiR family transcriptional regulator</fullName>
    </submittedName>
</protein>